<keyword evidence="3" id="KW-0547">Nucleotide-binding</keyword>
<dbReference type="Pfam" id="PF00122">
    <property type="entry name" value="E1-E2_ATPase"/>
    <property type="match status" value="1"/>
</dbReference>
<keyword evidence="4" id="KW-0067">ATP-binding</keyword>
<evidence type="ECO:0000256" key="2">
    <source>
        <dbReference type="ARBA" id="ARBA00022723"/>
    </source>
</evidence>
<evidence type="ECO:0000313" key="8">
    <source>
        <dbReference type="Proteomes" id="UP000035680"/>
    </source>
</evidence>
<dbReference type="GO" id="GO:0046872">
    <property type="term" value="F:metal ion binding"/>
    <property type="evidence" value="ECO:0007669"/>
    <property type="project" value="UniProtKB-KW"/>
</dbReference>
<evidence type="ECO:0000256" key="4">
    <source>
        <dbReference type="ARBA" id="ARBA00022840"/>
    </source>
</evidence>
<dbReference type="STRING" id="75913.A0A0K0FPV9"/>
<evidence type="ECO:0000256" key="6">
    <source>
        <dbReference type="ARBA" id="ARBA00022967"/>
    </source>
</evidence>
<dbReference type="GO" id="GO:0005789">
    <property type="term" value="C:endoplasmic reticulum membrane"/>
    <property type="evidence" value="ECO:0007669"/>
    <property type="project" value="TreeGrafter"/>
</dbReference>
<dbReference type="Gene3D" id="2.70.150.10">
    <property type="entry name" value="Calcium-transporting ATPase, cytoplasmic transduction domain A"/>
    <property type="match status" value="1"/>
</dbReference>
<feature type="domain" description="P-type ATPase A" evidence="7">
    <location>
        <begin position="41"/>
        <end position="104"/>
    </location>
</feature>
<evidence type="ECO:0000256" key="3">
    <source>
        <dbReference type="ARBA" id="ARBA00022741"/>
    </source>
</evidence>
<evidence type="ECO:0000259" key="7">
    <source>
        <dbReference type="Pfam" id="PF00122"/>
    </source>
</evidence>
<evidence type="ECO:0000256" key="1">
    <source>
        <dbReference type="ARBA" id="ARBA00004141"/>
    </source>
</evidence>
<accession>A0A0K0FPV9</accession>
<keyword evidence="2" id="KW-0479">Metal-binding</keyword>
<proteinExistence type="predicted"/>
<dbReference type="GO" id="GO:0006874">
    <property type="term" value="P:intracellular calcium ion homeostasis"/>
    <property type="evidence" value="ECO:0007669"/>
    <property type="project" value="TreeGrafter"/>
</dbReference>
<dbReference type="GO" id="GO:0019829">
    <property type="term" value="F:ATPase-coupled monoatomic cation transmembrane transporter activity"/>
    <property type="evidence" value="ECO:0007669"/>
    <property type="project" value="TreeGrafter"/>
</dbReference>
<name>A0A0K0FPV9_STRVS</name>
<keyword evidence="8" id="KW-1185">Reference proteome</keyword>
<keyword evidence="6" id="KW-1278">Translocase</keyword>
<reference evidence="8" key="1">
    <citation type="submission" date="2014-07" db="EMBL/GenBank/DDBJ databases">
        <authorList>
            <person name="Martin A.A"/>
            <person name="De Silva N."/>
        </authorList>
    </citation>
    <scope>NUCLEOTIDE SEQUENCE</scope>
</reference>
<dbReference type="InterPro" id="IPR006544">
    <property type="entry name" value="P-type_TPase_V"/>
</dbReference>
<dbReference type="InterPro" id="IPR059000">
    <property type="entry name" value="ATPase_P-type_domA"/>
</dbReference>
<protein>
    <submittedName>
        <fullName evidence="9">Probable cation-transporting ATPase (inferred by orthology to a C. elegans protein)</fullName>
    </submittedName>
</protein>
<dbReference type="GO" id="GO:0015662">
    <property type="term" value="F:P-type ion transporter activity"/>
    <property type="evidence" value="ECO:0007669"/>
    <property type="project" value="TreeGrafter"/>
</dbReference>
<comment type="subcellular location">
    <subcellularLocation>
        <location evidence="1">Membrane</location>
        <topology evidence="1">Multi-pass membrane protein</topology>
    </subcellularLocation>
</comment>
<dbReference type="GO" id="GO:0005524">
    <property type="term" value="F:ATP binding"/>
    <property type="evidence" value="ECO:0007669"/>
    <property type="project" value="UniProtKB-KW"/>
</dbReference>
<sequence>MLAMFEMLIVKQQMMNITMIRNMGNKRYLVIRNMGNKRYLVNVYRNKKWVNINFDQFLVGDLVTIGRSLNNNNVPCNLLLLHGSCILDESTLIGENVSLMKESIQTLEPNGYFYY</sequence>
<evidence type="ECO:0000256" key="5">
    <source>
        <dbReference type="ARBA" id="ARBA00022842"/>
    </source>
</evidence>
<dbReference type="AlphaFoldDB" id="A0A0K0FPV9"/>
<evidence type="ECO:0000313" key="9">
    <source>
        <dbReference type="WBParaSite" id="SVE_1125500.1"/>
    </source>
</evidence>
<keyword evidence="5" id="KW-0460">Magnesium</keyword>
<dbReference type="PANTHER" id="PTHR45630">
    <property type="entry name" value="CATION-TRANSPORTING ATPASE-RELATED"/>
    <property type="match status" value="1"/>
</dbReference>
<dbReference type="SUPFAM" id="SSF81653">
    <property type="entry name" value="Calcium ATPase, transduction domain A"/>
    <property type="match status" value="1"/>
</dbReference>
<organism evidence="8 9">
    <name type="scientific">Strongyloides venezuelensis</name>
    <name type="common">Threadworm</name>
    <dbReference type="NCBI Taxonomy" id="75913"/>
    <lineage>
        <taxon>Eukaryota</taxon>
        <taxon>Metazoa</taxon>
        <taxon>Ecdysozoa</taxon>
        <taxon>Nematoda</taxon>
        <taxon>Chromadorea</taxon>
        <taxon>Rhabditida</taxon>
        <taxon>Tylenchina</taxon>
        <taxon>Panagrolaimomorpha</taxon>
        <taxon>Strongyloidoidea</taxon>
        <taxon>Strongyloididae</taxon>
        <taxon>Strongyloides</taxon>
    </lineage>
</organism>
<dbReference type="PANTHER" id="PTHR45630:SF7">
    <property type="entry name" value="ENDOPLASMIC RETICULUM TRANSMEMBRANE HELIX TRANSLOCASE"/>
    <property type="match status" value="1"/>
</dbReference>
<dbReference type="Proteomes" id="UP000035680">
    <property type="component" value="Unassembled WGS sequence"/>
</dbReference>
<dbReference type="InterPro" id="IPR008250">
    <property type="entry name" value="ATPase_P-typ_transduc_dom_A_sf"/>
</dbReference>
<reference evidence="9" key="2">
    <citation type="submission" date="2015-08" db="UniProtKB">
        <authorList>
            <consortium name="WormBaseParasite"/>
        </authorList>
    </citation>
    <scope>IDENTIFICATION</scope>
</reference>
<dbReference type="WBParaSite" id="SVE_1125500.1">
    <property type="protein sequence ID" value="SVE_1125500.1"/>
    <property type="gene ID" value="SVE_1125500"/>
</dbReference>